<reference evidence="1" key="1">
    <citation type="journal article" date="2014" name="Front. Microbiol.">
        <title>High frequency of phylogenetically diverse reductive dehalogenase-homologous genes in deep subseafloor sedimentary metagenomes.</title>
        <authorList>
            <person name="Kawai M."/>
            <person name="Futagami T."/>
            <person name="Toyoda A."/>
            <person name="Takaki Y."/>
            <person name="Nishi S."/>
            <person name="Hori S."/>
            <person name="Arai W."/>
            <person name="Tsubouchi T."/>
            <person name="Morono Y."/>
            <person name="Uchiyama I."/>
            <person name="Ito T."/>
            <person name="Fujiyama A."/>
            <person name="Inagaki F."/>
            <person name="Takami H."/>
        </authorList>
    </citation>
    <scope>NUCLEOTIDE SEQUENCE</scope>
    <source>
        <strain evidence="1">Expedition CK06-06</strain>
    </source>
</reference>
<evidence type="ECO:0000313" key="1">
    <source>
        <dbReference type="EMBL" id="GAH98030.1"/>
    </source>
</evidence>
<dbReference type="EMBL" id="BARU01045947">
    <property type="protein sequence ID" value="GAH98030.1"/>
    <property type="molecule type" value="Genomic_DNA"/>
</dbReference>
<comment type="caution">
    <text evidence="1">The sequence shown here is derived from an EMBL/GenBank/DDBJ whole genome shotgun (WGS) entry which is preliminary data.</text>
</comment>
<protein>
    <submittedName>
        <fullName evidence="1">Uncharacterized protein</fullName>
    </submittedName>
</protein>
<name>X1KWM0_9ZZZZ</name>
<gene>
    <name evidence="1" type="ORF">S03H2_69512</name>
</gene>
<dbReference type="AlphaFoldDB" id="X1KWM0"/>
<accession>X1KWM0</accession>
<proteinExistence type="predicted"/>
<sequence length="65" mass="7776">MNPAIYCLYHNRLADLLYEVREKLANSNEFDYDDWLLLTEMAEKYEDRAETVWEDPGEDIGIENM</sequence>
<organism evidence="1">
    <name type="scientific">marine sediment metagenome</name>
    <dbReference type="NCBI Taxonomy" id="412755"/>
    <lineage>
        <taxon>unclassified sequences</taxon>
        <taxon>metagenomes</taxon>
        <taxon>ecological metagenomes</taxon>
    </lineage>
</organism>